<dbReference type="InterPro" id="IPR051534">
    <property type="entry name" value="CBASS_pafABC_assoc_protein"/>
</dbReference>
<sequence>MSVRNTILRHKLIINKLRHRPLSWPEIDQMLQYESTFIGDDFHTISQRQFQRDIDDIRVLYRISIESDRSKKQYFIQHDTEESERALDAFDIFNLMRLGDNGSKKIVFEQRKPRGTEYLGDIVQAIHNDLVLYFDYRKYYETEVEHRRLFPILLKEVRNRWYVIGQDLDKDSLRIFPLDRILALEVVKAGKFKALKVDPETLFEHSFGIILPHEDQQIEEVILSYSAFQGKYIRSLPLHHTQEILADNEEELRVKLNIYITHDFVMELLSVGAEVSVIAPQSLADRMKEEYLKSLHRQS</sequence>
<dbReference type="Proteomes" id="UP000250831">
    <property type="component" value="Unassembled WGS sequence"/>
</dbReference>
<accession>A0A363NNZ5</accession>
<evidence type="ECO:0000259" key="1">
    <source>
        <dbReference type="Pfam" id="PF13280"/>
    </source>
</evidence>
<protein>
    <submittedName>
        <fullName evidence="3">WYL domain-containing protein</fullName>
    </submittedName>
</protein>
<dbReference type="AlphaFoldDB" id="A0A363NNZ5"/>
<dbReference type="Pfam" id="PF13280">
    <property type="entry name" value="WYL"/>
    <property type="match status" value="1"/>
</dbReference>
<dbReference type="InterPro" id="IPR057727">
    <property type="entry name" value="WCX_dom"/>
</dbReference>
<dbReference type="PROSITE" id="PS52050">
    <property type="entry name" value="WYL"/>
    <property type="match status" value="1"/>
</dbReference>
<feature type="domain" description="WYL" evidence="1">
    <location>
        <begin position="117"/>
        <end position="186"/>
    </location>
</feature>
<evidence type="ECO:0000313" key="4">
    <source>
        <dbReference type="Proteomes" id="UP000250831"/>
    </source>
</evidence>
<dbReference type="PANTHER" id="PTHR34580:SF9">
    <property type="entry name" value="SLL5097 PROTEIN"/>
    <property type="match status" value="1"/>
</dbReference>
<evidence type="ECO:0000313" key="3">
    <source>
        <dbReference type="EMBL" id="PUV22526.1"/>
    </source>
</evidence>
<dbReference type="PANTHER" id="PTHR34580">
    <property type="match status" value="1"/>
</dbReference>
<evidence type="ECO:0000259" key="2">
    <source>
        <dbReference type="Pfam" id="PF25583"/>
    </source>
</evidence>
<dbReference type="RefSeq" id="WP_108635554.1">
    <property type="nucleotide sequence ID" value="NZ_QCXX01000006.1"/>
</dbReference>
<dbReference type="OrthoDB" id="43316at2"/>
<gene>
    <name evidence="3" type="ORF">DCO56_20160</name>
</gene>
<organism evidence="3 4">
    <name type="scientific">Sphingobacterium athyrii</name>
    <dbReference type="NCBI Taxonomy" id="2152717"/>
    <lineage>
        <taxon>Bacteria</taxon>
        <taxon>Pseudomonadati</taxon>
        <taxon>Bacteroidota</taxon>
        <taxon>Sphingobacteriia</taxon>
        <taxon>Sphingobacteriales</taxon>
        <taxon>Sphingobacteriaceae</taxon>
        <taxon>Sphingobacterium</taxon>
    </lineage>
</organism>
<dbReference type="EMBL" id="QCXX01000006">
    <property type="protein sequence ID" value="PUV22526.1"/>
    <property type="molecule type" value="Genomic_DNA"/>
</dbReference>
<feature type="domain" description="WCX" evidence="2">
    <location>
        <begin position="220"/>
        <end position="290"/>
    </location>
</feature>
<reference evidence="3 4" key="1">
    <citation type="submission" date="2018-04" db="EMBL/GenBank/DDBJ databases">
        <title>Sphingobacterium sp. M46 Genome.</title>
        <authorList>
            <person name="Cheng J."/>
            <person name="Li Y."/>
        </authorList>
    </citation>
    <scope>NUCLEOTIDE SEQUENCE [LARGE SCALE GENOMIC DNA]</scope>
    <source>
        <strain evidence="3 4">M46</strain>
    </source>
</reference>
<keyword evidence="4" id="KW-1185">Reference proteome</keyword>
<comment type="caution">
    <text evidence="3">The sequence shown here is derived from an EMBL/GenBank/DDBJ whole genome shotgun (WGS) entry which is preliminary data.</text>
</comment>
<proteinExistence type="predicted"/>
<dbReference type="InterPro" id="IPR026881">
    <property type="entry name" value="WYL_dom"/>
</dbReference>
<dbReference type="Pfam" id="PF25583">
    <property type="entry name" value="WCX"/>
    <property type="match status" value="1"/>
</dbReference>
<name>A0A363NNZ5_9SPHI</name>